<evidence type="ECO:0000256" key="1">
    <source>
        <dbReference type="ARBA" id="ARBA00022723"/>
    </source>
</evidence>
<dbReference type="CDD" id="cd12148">
    <property type="entry name" value="fungal_TF_MHR"/>
    <property type="match status" value="1"/>
</dbReference>
<evidence type="ECO:0000256" key="5">
    <source>
        <dbReference type="ARBA" id="ARBA00023163"/>
    </source>
</evidence>
<dbReference type="SUPFAM" id="SSF57701">
    <property type="entry name" value="Zn2/Cys6 DNA-binding domain"/>
    <property type="match status" value="1"/>
</dbReference>
<dbReference type="EMBL" id="LT598446">
    <property type="protein sequence ID" value="SCU86852.1"/>
    <property type="molecule type" value="Genomic_DNA"/>
</dbReference>
<gene>
    <name evidence="8" type="ORF">LANO_0C09384G</name>
</gene>
<keyword evidence="6" id="KW-0539">Nucleus</keyword>
<dbReference type="GO" id="GO:0045944">
    <property type="term" value="P:positive regulation of transcription by RNA polymerase II"/>
    <property type="evidence" value="ECO:0007669"/>
    <property type="project" value="TreeGrafter"/>
</dbReference>
<dbReference type="Pfam" id="PF00172">
    <property type="entry name" value="Zn_clus"/>
    <property type="match status" value="1"/>
</dbReference>
<evidence type="ECO:0000313" key="9">
    <source>
        <dbReference type="Proteomes" id="UP000189911"/>
    </source>
</evidence>
<dbReference type="PROSITE" id="PS50048">
    <property type="entry name" value="ZN2_CY6_FUNGAL_2"/>
    <property type="match status" value="1"/>
</dbReference>
<keyword evidence="9" id="KW-1185">Reference proteome</keyword>
<accession>A0A1G4JA03</accession>
<organism evidence="8 9">
    <name type="scientific">Lachancea nothofagi CBS 11611</name>
    <dbReference type="NCBI Taxonomy" id="1266666"/>
    <lineage>
        <taxon>Eukaryota</taxon>
        <taxon>Fungi</taxon>
        <taxon>Dikarya</taxon>
        <taxon>Ascomycota</taxon>
        <taxon>Saccharomycotina</taxon>
        <taxon>Saccharomycetes</taxon>
        <taxon>Saccharomycetales</taxon>
        <taxon>Saccharomycetaceae</taxon>
        <taxon>Lachancea</taxon>
    </lineage>
</organism>
<dbReference type="SMART" id="SM00066">
    <property type="entry name" value="GAL4"/>
    <property type="match status" value="1"/>
</dbReference>
<reference evidence="9" key="1">
    <citation type="submission" date="2016-03" db="EMBL/GenBank/DDBJ databases">
        <authorList>
            <person name="Devillers Hugo."/>
        </authorList>
    </citation>
    <scope>NUCLEOTIDE SEQUENCE [LARGE SCALE GENOMIC DNA]</scope>
</reference>
<evidence type="ECO:0000256" key="2">
    <source>
        <dbReference type="ARBA" id="ARBA00022833"/>
    </source>
</evidence>
<dbReference type="InterPro" id="IPR050675">
    <property type="entry name" value="OAF3"/>
</dbReference>
<dbReference type="Gene3D" id="4.10.240.10">
    <property type="entry name" value="Zn(2)-C6 fungal-type DNA-binding domain"/>
    <property type="match status" value="1"/>
</dbReference>
<feature type="domain" description="Zn(2)-C6 fungal-type" evidence="7">
    <location>
        <begin position="15"/>
        <end position="45"/>
    </location>
</feature>
<keyword evidence="2" id="KW-0862">Zinc</keyword>
<dbReference type="PANTHER" id="PTHR31069">
    <property type="entry name" value="OLEATE-ACTIVATED TRANSCRIPTION FACTOR 1-RELATED"/>
    <property type="match status" value="1"/>
</dbReference>
<dbReference type="OrthoDB" id="2943660at2759"/>
<keyword evidence="3" id="KW-0805">Transcription regulation</keyword>
<evidence type="ECO:0000259" key="7">
    <source>
        <dbReference type="PROSITE" id="PS50048"/>
    </source>
</evidence>
<evidence type="ECO:0000313" key="8">
    <source>
        <dbReference type="EMBL" id="SCU86852.1"/>
    </source>
</evidence>
<dbReference type="InterPro" id="IPR036864">
    <property type="entry name" value="Zn2-C6_fun-type_DNA-bd_sf"/>
</dbReference>
<proteinExistence type="predicted"/>
<keyword evidence="5" id="KW-0804">Transcription</keyword>
<evidence type="ECO:0000256" key="3">
    <source>
        <dbReference type="ARBA" id="ARBA00023015"/>
    </source>
</evidence>
<dbReference type="InterPro" id="IPR001138">
    <property type="entry name" value="Zn2Cys6_DnaBD"/>
</dbReference>
<dbReference type="GO" id="GO:0008270">
    <property type="term" value="F:zinc ion binding"/>
    <property type="evidence" value="ECO:0007669"/>
    <property type="project" value="InterPro"/>
</dbReference>
<dbReference type="PRINTS" id="PR00755">
    <property type="entry name" value="AFLATOXINBRP"/>
</dbReference>
<protein>
    <submittedName>
        <fullName evidence="8">LANO_0C09384g1_1</fullName>
    </submittedName>
</protein>
<dbReference type="CDD" id="cd00067">
    <property type="entry name" value="GAL4"/>
    <property type="match status" value="1"/>
</dbReference>
<dbReference type="AlphaFoldDB" id="A0A1G4JA03"/>
<keyword evidence="1" id="KW-0479">Metal-binding</keyword>
<keyword evidence="4" id="KW-0238">DNA-binding</keyword>
<dbReference type="PANTHER" id="PTHR31069:SF29">
    <property type="entry name" value="OLEATE-ACTIVATED TRANSCRIPTION FACTOR 1-RELATED"/>
    <property type="match status" value="1"/>
</dbReference>
<dbReference type="GO" id="GO:0000981">
    <property type="term" value="F:DNA-binding transcription factor activity, RNA polymerase II-specific"/>
    <property type="evidence" value="ECO:0007669"/>
    <property type="project" value="InterPro"/>
</dbReference>
<dbReference type="Proteomes" id="UP000189911">
    <property type="component" value="Chromosome C"/>
</dbReference>
<name>A0A1G4JA03_9SACH</name>
<evidence type="ECO:0000256" key="4">
    <source>
        <dbReference type="ARBA" id="ARBA00023125"/>
    </source>
</evidence>
<evidence type="ECO:0000256" key="6">
    <source>
        <dbReference type="ARBA" id="ARBA00023242"/>
    </source>
</evidence>
<sequence>MQALLTRRRNRISLSCVECRRRKTKCDKKKPQCTRCAKAGNSCNYTHNKGNHLSSTEGDATGNLDATVSSAPFSTTPLSSSAPPKDPHIFEPIVPSQRWHDLSISLDDSEDTIVAINQRSYPHKPNSIMAMSQRDRYLRAFIGSVWGCTISAGEKSSSDLKKGEKSVYHFVGDIIQHSRVRQKDNSFSALMQYTLFARGPTLENSLMPNCPLPDELAQTLTEIQNIIPTIPAVELLLKYFYSTIYPIYPFLDVATFENCIRCLLLKTHDMPSKYKIELNPREIRKSLENLCILLVVLKLAHAAMSRDRDPLVTQVAASMGLFTHNTVPDQALAIMQKCLLLLNITTFTSEDSLCCLLYYWVHHSLLGMNATLRLPSQVVLALDSILQLATILRLHKDPSSFKTLMKPSQFDISLFNYRRKLWLGVTIIRMSELLPNGCGSYLTTTVFLKTFMEHKHHNSTYMSAVVADSMSPDDFDIRLHDLFYKEYKMFIIWGQLCTTCSPLNESILLSSIHKIMAQCESRLNQLFPLSHLNCIVVDEDVSMRNIGKATVFPNINYSHIRAIKTFSSNLQGRLILLTIAGTLAHGLENKIRLGSSEYLEPYRHFTIESFRYCMELVKLLLKYLTGELQDSLPPKFGYFFNRILVFSLLRTCMSLTSLVIRLSFREFYLESTIRSESFLYENSQHSGAARQLGLTKRVKESIESLLISLIAISSRTVCRDHYGCHKTIAIFKYVAHLIEVGSLFDATNRLWDQILAGKEISETLRNGILFKLGIDLEESKALKEELFDVHVMEAFDDDVIANFYSSLDSLDLKNLSSLSTDMFQSERAEKQQDVFPDGMFDDSNMFSGDVLKYFDILEDSLDDISMFDPT</sequence>
<dbReference type="PROSITE" id="PS00463">
    <property type="entry name" value="ZN2_CY6_FUNGAL_1"/>
    <property type="match status" value="1"/>
</dbReference>
<dbReference type="GO" id="GO:0000978">
    <property type="term" value="F:RNA polymerase II cis-regulatory region sequence-specific DNA binding"/>
    <property type="evidence" value="ECO:0007669"/>
    <property type="project" value="TreeGrafter"/>
</dbReference>
<dbReference type="GO" id="GO:0005634">
    <property type="term" value="C:nucleus"/>
    <property type="evidence" value="ECO:0007669"/>
    <property type="project" value="TreeGrafter"/>
</dbReference>